<reference evidence="10" key="1">
    <citation type="submission" date="2014-09" db="EMBL/GenBank/DDBJ databases">
        <authorList>
            <person name="Probst J Alexander"/>
        </authorList>
    </citation>
    <scope>NUCLEOTIDE SEQUENCE</scope>
</reference>
<evidence type="ECO:0000256" key="1">
    <source>
        <dbReference type="ARBA" id="ARBA00004141"/>
    </source>
</evidence>
<keyword evidence="4 9" id="KW-0812">Transmembrane</keyword>
<feature type="transmembrane region" description="Helical" evidence="9">
    <location>
        <begin position="480"/>
        <end position="502"/>
    </location>
</feature>
<keyword evidence="7 9" id="KW-0472">Membrane</keyword>
<feature type="transmembrane region" description="Helical" evidence="9">
    <location>
        <begin position="382"/>
        <end position="410"/>
    </location>
</feature>
<dbReference type="GO" id="GO:0033179">
    <property type="term" value="C:proton-transporting V-type ATPase, V0 domain"/>
    <property type="evidence" value="ECO:0007669"/>
    <property type="project" value="InterPro"/>
</dbReference>
<evidence type="ECO:0000256" key="3">
    <source>
        <dbReference type="ARBA" id="ARBA00022448"/>
    </source>
</evidence>
<dbReference type="GO" id="GO:0016471">
    <property type="term" value="C:vacuolar proton-transporting V-type ATPase complex"/>
    <property type="evidence" value="ECO:0007669"/>
    <property type="project" value="TreeGrafter"/>
</dbReference>
<protein>
    <submittedName>
        <fullName evidence="10">Putative archaeal A1AO-type ATP synthase, subunit I</fullName>
    </submittedName>
</protein>
<proteinExistence type="inferred from homology"/>
<dbReference type="PANTHER" id="PTHR11629:SF63">
    <property type="entry name" value="V-TYPE PROTON ATPASE SUBUNIT A"/>
    <property type="match status" value="1"/>
</dbReference>
<evidence type="ECO:0000256" key="4">
    <source>
        <dbReference type="ARBA" id="ARBA00022692"/>
    </source>
</evidence>
<sequence>MFQPAMMHELEVVVHNRYKNKVIKALHQKGITQIEFLSDNEISEINKKFELDLKRGVPFECEVDMSKNLLEIYRIIGILSRFETKKATFLEEMLGVEKIEKKKTERLNFREVIKRAEDVSKIKDGENGVIALANKIEKKSAELSELKKEIEEISVISNVLGNFDLSTLGKGLYYTMLISVFEGDEVFNNLESMYANGEISYVRRYEIERTKKKVTYAATIVIPNENANSVIQKISGNARILKEPKKYTVTEYVKILSEKTGAIEKEINDLNAAIKKFFDENYEELLICRELLEIEKERYEIFVNGCSTEKTTYFKAYVPAQLSGKIKELIEEKSEGACIVKINEDIKNAPTMMQNPGVIKKFEFLTSIYGLPKYNHIDPSIVVAPVAALLIGLMIADACYGVILFGIAMMLRKKYGFYSEGLKNFMSFVAICAVVAIGVGIINGEYFGNLGHILWVAFIDSHAENLPLQFFHPAGHDLKLYLQIAIGFGVIHIWSGTVLGLYDAMRRKERKEALYKYVSWCLFGLGMIIIFYGAFGKVFGFPFVPFTDTIFTYAALVLMIVGLVIALKHDPILSIIEAIDYFAFILSYARIMALVVAAGAVATAFNQLAGMAWGVAFGIFAILIFIIGQTLHFLLGVLSAFVQALRLLYVEHFSRYYDGGGYEFKPFEEKRKYTYVEE</sequence>
<keyword evidence="6" id="KW-0406">Ion transport</keyword>
<feature type="transmembrane region" description="Helical" evidence="9">
    <location>
        <begin position="422"/>
        <end position="442"/>
    </location>
</feature>
<gene>
    <name evidence="10" type="ORF">MSIBF_A1270010</name>
</gene>
<evidence type="ECO:0000256" key="2">
    <source>
        <dbReference type="ARBA" id="ARBA00009904"/>
    </source>
</evidence>
<keyword evidence="3" id="KW-0813">Transport</keyword>
<evidence type="ECO:0000256" key="8">
    <source>
        <dbReference type="SAM" id="Coils"/>
    </source>
</evidence>
<organism evidence="10">
    <name type="scientific">groundwater metagenome</name>
    <dbReference type="NCBI Taxonomy" id="717931"/>
    <lineage>
        <taxon>unclassified sequences</taxon>
        <taxon>metagenomes</taxon>
        <taxon>ecological metagenomes</taxon>
    </lineage>
</organism>
<dbReference type="GO" id="GO:0051117">
    <property type="term" value="F:ATPase binding"/>
    <property type="evidence" value="ECO:0007669"/>
    <property type="project" value="TreeGrafter"/>
</dbReference>
<comment type="similarity">
    <text evidence="2">Belongs to the V-ATPase 116 kDa subunit family.</text>
</comment>
<feature type="coiled-coil region" evidence="8">
    <location>
        <begin position="129"/>
        <end position="156"/>
    </location>
</feature>
<feature type="transmembrane region" description="Helical" evidence="9">
    <location>
        <begin position="579"/>
        <end position="605"/>
    </location>
</feature>
<dbReference type="InterPro" id="IPR002490">
    <property type="entry name" value="V-ATPase_116kDa_su"/>
</dbReference>
<dbReference type="GO" id="GO:0046961">
    <property type="term" value="F:proton-transporting ATPase activity, rotational mechanism"/>
    <property type="evidence" value="ECO:0007669"/>
    <property type="project" value="InterPro"/>
</dbReference>
<evidence type="ECO:0000256" key="9">
    <source>
        <dbReference type="SAM" id="Phobius"/>
    </source>
</evidence>
<dbReference type="AlphaFoldDB" id="A0A098E6T8"/>
<dbReference type="EMBL" id="CCXY01000032">
    <property type="protein sequence ID" value="CEG11179.1"/>
    <property type="molecule type" value="Genomic_DNA"/>
</dbReference>
<name>A0A098E6T8_9ZZZZ</name>
<evidence type="ECO:0000313" key="10">
    <source>
        <dbReference type="EMBL" id="CEG11179.1"/>
    </source>
</evidence>
<evidence type="ECO:0000256" key="7">
    <source>
        <dbReference type="ARBA" id="ARBA00023136"/>
    </source>
</evidence>
<evidence type="ECO:0000256" key="6">
    <source>
        <dbReference type="ARBA" id="ARBA00023065"/>
    </source>
</evidence>
<feature type="transmembrane region" description="Helical" evidence="9">
    <location>
        <begin position="550"/>
        <end position="567"/>
    </location>
</feature>
<feature type="transmembrane region" description="Helical" evidence="9">
    <location>
        <begin position="611"/>
        <end position="638"/>
    </location>
</feature>
<evidence type="ECO:0000256" key="5">
    <source>
        <dbReference type="ARBA" id="ARBA00022989"/>
    </source>
</evidence>
<feature type="transmembrane region" description="Helical" evidence="9">
    <location>
        <begin position="514"/>
        <end position="535"/>
    </location>
</feature>
<comment type="subcellular location">
    <subcellularLocation>
        <location evidence="1">Membrane</location>
        <topology evidence="1">Multi-pass membrane protein</topology>
    </subcellularLocation>
</comment>
<dbReference type="GO" id="GO:0007035">
    <property type="term" value="P:vacuolar acidification"/>
    <property type="evidence" value="ECO:0007669"/>
    <property type="project" value="TreeGrafter"/>
</dbReference>
<keyword evidence="5 9" id="KW-1133">Transmembrane helix</keyword>
<keyword evidence="8" id="KW-0175">Coiled coil</keyword>
<dbReference type="Pfam" id="PF01496">
    <property type="entry name" value="V_ATPase_I"/>
    <property type="match status" value="1"/>
</dbReference>
<accession>A0A098E6T8</accession>
<dbReference type="PANTHER" id="PTHR11629">
    <property type="entry name" value="VACUOLAR PROTON ATPASES"/>
    <property type="match status" value="1"/>
</dbReference>